<keyword evidence="1" id="KW-0812">Transmembrane</keyword>
<keyword evidence="1" id="KW-1133">Transmembrane helix</keyword>
<evidence type="ECO:0000313" key="3">
    <source>
        <dbReference type="Proteomes" id="UP000016927"/>
    </source>
</evidence>
<dbReference type="EMBL" id="KB908912">
    <property type="protein sequence ID" value="EOB15388.1"/>
    <property type="molecule type" value="Genomic_DNA"/>
</dbReference>
<keyword evidence="1" id="KW-0472">Membrane</keyword>
<reference evidence="2 3" key="1">
    <citation type="journal article" date="2013" name="BMC Genomics">
        <title>Comparative genomics of parasitic silkworm microsporidia reveal an association between genome expansion and host adaptation.</title>
        <authorList>
            <person name="Pan G."/>
            <person name="Xu J."/>
            <person name="Li T."/>
            <person name="Xia Q."/>
            <person name="Liu S.L."/>
            <person name="Zhang G."/>
            <person name="Li S."/>
            <person name="Li C."/>
            <person name="Liu H."/>
            <person name="Yang L."/>
            <person name="Liu T."/>
            <person name="Zhang X."/>
            <person name="Wu Z."/>
            <person name="Fan W."/>
            <person name="Dang X."/>
            <person name="Xiang H."/>
            <person name="Tao M."/>
            <person name="Li Y."/>
            <person name="Hu J."/>
            <person name="Li Z."/>
            <person name="Lin L."/>
            <person name="Luo J."/>
            <person name="Geng L."/>
            <person name="Wang L."/>
            <person name="Long M."/>
            <person name="Wan Y."/>
            <person name="He N."/>
            <person name="Zhang Z."/>
            <person name="Lu C."/>
            <person name="Keeling P.J."/>
            <person name="Wang J."/>
            <person name="Xiang Z."/>
            <person name="Zhou Z."/>
        </authorList>
    </citation>
    <scope>NUCLEOTIDE SEQUENCE [LARGE SCALE GENOMIC DNA]</scope>
    <source>
        <strain evidence="3">CQ1 / CVCC 102059</strain>
    </source>
</reference>
<sequence>MSKYFLTYKLLFFILLQPIPSFVFMPFMRHKDNANKQQKSFNTKDYEQYINPQPFIIYAVSSIILLIGSLIVNMKLFLYGLIPLSFSNFIGAHGDEKMILFCLNVSYAVTLLFFKHEIKLFR</sequence>
<dbReference type="AlphaFoldDB" id="R0MR88"/>
<organism evidence="2 3">
    <name type="scientific">Nosema bombycis (strain CQ1 / CVCC 102059)</name>
    <name type="common">Microsporidian parasite</name>
    <name type="synonym">Pebrine of silkworm</name>
    <dbReference type="NCBI Taxonomy" id="578461"/>
    <lineage>
        <taxon>Eukaryota</taxon>
        <taxon>Fungi</taxon>
        <taxon>Fungi incertae sedis</taxon>
        <taxon>Microsporidia</taxon>
        <taxon>Nosematidae</taxon>
        <taxon>Nosema</taxon>
    </lineage>
</organism>
<dbReference type="HOGENOM" id="CLU_2027381_0_0_1"/>
<dbReference type="VEuPathDB" id="MicrosporidiaDB:NBO_4g0016"/>
<dbReference type="Proteomes" id="UP000016927">
    <property type="component" value="Unassembled WGS sequence"/>
</dbReference>
<feature type="transmembrane region" description="Helical" evidence="1">
    <location>
        <begin position="55"/>
        <end position="78"/>
    </location>
</feature>
<gene>
    <name evidence="2" type="ORF">NBO_4g0016</name>
</gene>
<evidence type="ECO:0000256" key="1">
    <source>
        <dbReference type="SAM" id="Phobius"/>
    </source>
</evidence>
<accession>R0MR88</accession>
<evidence type="ECO:0000313" key="2">
    <source>
        <dbReference type="EMBL" id="EOB15388.1"/>
    </source>
</evidence>
<keyword evidence="3" id="KW-1185">Reference proteome</keyword>
<feature type="transmembrane region" description="Helical" evidence="1">
    <location>
        <begin position="6"/>
        <end position="27"/>
    </location>
</feature>
<name>R0MR88_NOSB1</name>
<protein>
    <submittedName>
        <fullName evidence="2">Uncharacterized protein</fullName>
    </submittedName>
</protein>
<proteinExistence type="predicted"/>
<feature type="transmembrane region" description="Helical" evidence="1">
    <location>
        <begin position="98"/>
        <end position="114"/>
    </location>
</feature>